<accession>A0ABS2A955</accession>
<keyword evidence="2" id="KW-1185">Reference proteome</keyword>
<evidence type="ECO:0000313" key="1">
    <source>
        <dbReference type="EMBL" id="MBM2616366.1"/>
    </source>
</evidence>
<dbReference type="EMBL" id="JAENHP010000003">
    <property type="protein sequence ID" value="MBM2616366.1"/>
    <property type="molecule type" value="Genomic_DNA"/>
</dbReference>
<protein>
    <submittedName>
        <fullName evidence="1">Uncharacterized protein</fullName>
    </submittedName>
</protein>
<sequence>MYPLPEGYSDAEPAPLLCAGAMARAADALTDLAADRVDGVAVLLP</sequence>
<dbReference type="Proteomes" id="UP000632138">
    <property type="component" value="Unassembled WGS sequence"/>
</dbReference>
<reference evidence="1 2" key="1">
    <citation type="submission" date="2021-01" db="EMBL/GenBank/DDBJ databases">
        <title>Actinoplanes sp. nov. LDG1-06 isolated from lichen.</title>
        <authorList>
            <person name="Saeng-In P."/>
            <person name="Phongsopitanun W."/>
            <person name="Kanchanasin P."/>
            <person name="Yuki M."/>
            <person name="Kudo T."/>
            <person name="Ohkuma M."/>
            <person name="Tanasupawat S."/>
        </authorList>
    </citation>
    <scope>NUCLEOTIDE SEQUENCE [LARGE SCALE GENOMIC DNA]</scope>
    <source>
        <strain evidence="1 2">LDG1-06</strain>
    </source>
</reference>
<proteinExistence type="predicted"/>
<evidence type="ECO:0000313" key="2">
    <source>
        <dbReference type="Proteomes" id="UP000632138"/>
    </source>
</evidence>
<comment type="caution">
    <text evidence="1">The sequence shown here is derived from an EMBL/GenBank/DDBJ whole genome shotgun (WGS) entry which is preliminary data.</text>
</comment>
<name>A0ABS2A955_9ACTN</name>
<dbReference type="RefSeq" id="WP_203376264.1">
    <property type="nucleotide sequence ID" value="NZ_JAENHP010000003.1"/>
</dbReference>
<organism evidence="1 2">
    <name type="scientific">Paractinoplanes ovalisporus</name>
    <dbReference type="NCBI Taxonomy" id="2810368"/>
    <lineage>
        <taxon>Bacteria</taxon>
        <taxon>Bacillati</taxon>
        <taxon>Actinomycetota</taxon>
        <taxon>Actinomycetes</taxon>
        <taxon>Micromonosporales</taxon>
        <taxon>Micromonosporaceae</taxon>
        <taxon>Paractinoplanes</taxon>
    </lineage>
</organism>
<gene>
    <name evidence="1" type="ORF">JIG36_12440</name>
</gene>